<protein>
    <submittedName>
        <fullName evidence="1">Uncharacterized protein</fullName>
    </submittedName>
</protein>
<accession>A0A0F9LNU2</accession>
<organism evidence="1">
    <name type="scientific">marine sediment metagenome</name>
    <dbReference type="NCBI Taxonomy" id="412755"/>
    <lineage>
        <taxon>unclassified sequences</taxon>
        <taxon>metagenomes</taxon>
        <taxon>ecological metagenomes</taxon>
    </lineage>
</organism>
<sequence>MKEVDEMKKVIAEHKQQRLDAQRRIILARESVDRTRKAKRDEQNRPH</sequence>
<dbReference type="EMBL" id="LAZR01010620">
    <property type="protein sequence ID" value="KKM66005.1"/>
    <property type="molecule type" value="Genomic_DNA"/>
</dbReference>
<proteinExistence type="predicted"/>
<comment type="caution">
    <text evidence="1">The sequence shown here is derived from an EMBL/GenBank/DDBJ whole genome shotgun (WGS) entry which is preliminary data.</text>
</comment>
<dbReference type="AlphaFoldDB" id="A0A0F9LNU2"/>
<name>A0A0F9LNU2_9ZZZZ</name>
<reference evidence="1" key="1">
    <citation type="journal article" date="2015" name="Nature">
        <title>Complex archaea that bridge the gap between prokaryotes and eukaryotes.</title>
        <authorList>
            <person name="Spang A."/>
            <person name="Saw J.H."/>
            <person name="Jorgensen S.L."/>
            <person name="Zaremba-Niedzwiedzka K."/>
            <person name="Martijn J."/>
            <person name="Lind A.E."/>
            <person name="van Eijk R."/>
            <person name="Schleper C."/>
            <person name="Guy L."/>
            <person name="Ettema T.J."/>
        </authorList>
    </citation>
    <scope>NUCLEOTIDE SEQUENCE</scope>
</reference>
<evidence type="ECO:0000313" key="1">
    <source>
        <dbReference type="EMBL" id="KKM66005.1"/>
    </source>
</evidence>
<gene>
    <name evidence="1" type="ORF">LCGC14_1485620</name>
</gene>